<evidence type="ECO:0000256" key="8">
    <source>
        <dbReference type="ARBA" id="ARBA00023002"/>
    </source>
</evidence>
<keyword evidence="8 12" id="KW-0560">Oxidoreductase</keyword>
<dbReference type="FunCoup" id="A0A2P5ICY2">
    <property type="interactions" value="73"/>
</dbReference>
<evidence type="ECO:0000313" key="14">
    <source>
        <dbReference type="EMBL" id="POS80341.1"/>
    </source>
</evidence>
<dbReference type="STRING" id="158607.A0A2P5ICY2"/>
<accession>A0A2P5ICY2</accession>
<evidence type="ECO:0000256" key="13">
    <source>
        <dbReference type="SAM" id="Phobius"/>
    </source>
</evidence>
<name>A0A2P5ICY2_DIAHE</name>
<evidence type="ECO:0000256" key="3">
    <source>
        <dbReference type="ARBA" id="ARBA00008862"/>
    </source>
</evidence>
<keyword evidence="9 12" id="KW-0496">Mitochondrion</keyword>
<dbReference type="AlphaFoldDB" id="A0A2P5ICY2"/>
<sequence>MAIKPIVGILRRGLILDLGIGLGLGFAMGNVFWHGFHMPRTNARDFYYKNLEDERASRQG</sequence>
<evidence type="ECO:0000256" key="9">
    <source>
        <dbReference type="ARBA" id="ARBA00023128"/>
    </source>
</evidence>
<evidence type="ECO:0000256" key="11">
    <source>
        <dbReference type="ARBA" id="ARBA00031091"/>
    </source>
</evidence>
<dbReference type="GO" id="GO:0016491">
    <property type="term" value="F:oxidoreductase activity"/>
    <property type="evidence" value="ECO:0007669"/>
    <property type="project" value="UniProtKB-KW"/>
</dbReference>
<evidence type="ECO:0000256" key="5">
    <source>
        <dbReference type="ARBA" id="ARBA00022692"/>
    </source>
</evidence>
<comment type="caution">
    <text evidence="14">The sequence shown here is derived from an EMBL/GenBank/DDBJ whole genome shotgun (WGS) entry which is preliminary data.</text>
</comment>
<comment type="similarity">
    <text evidence="3 12">Belongs to the fungal cytochrome c oxidase subunit 7a family.</text>
</comment>
<dbReference type="GO" id="GO:0006123">
    <property type="term" value="P:mitochondrial electron transport, cytochrome c to oxygen"/>
    <property type="evidence" value="ECO:0007669"/>
    <property type="project" value="InterPro"/>
</dbReference>
<comment type="function">
    <text evidence="12">Component of the cytochrome c oxidase, the last enzyme in the mitochondrial electron transport chain which drives oxidative phosphorylation.</text>
</comment>
<dbReference type="PANTHER" id="PTHR28264:SF1">
    <property type="entry name" value="CYTOCHROME C OXIDASE SUBUNIT 6C"/>
    <property type="match status" value="1"/>
</dbReference>
<evidence type="ECO:0000256" key="7">
    <source>
        <dbReference type="ARBA" id="ARBA00022989"/>
    </source>
</evidence>
<dbReference type="InParanoid" id="A0A2P5ICY2"/>
<keyword evidence="10 12" id="KW-0472">Membrane</keyword>
<proteinExistence type="inferred from homology"/>
<keyword evidence="6 12" id="KW-0999">Mitochondrion inner membrane</keyword>
<keyword evidence="5 13" id="KW-0812">Transmembrane</keyword>
<organism evidence="14 15">
    <name type="scientific">Diaporthe helianthi</name>
    <dbReference type="NCBI Taxonomy" id="158607"/>
    <lineage>
        <taxon>Eukaryota</taxon>
        <taxon>Fungi</taxon>
        <taxon>Dikarya</taxon>
        <taxon>Ascomycota</taxon>
        <taxon>Pezizomycotina</taxon>
        <taxon>Sordariomycetes</taxon>
        <taxon>Sordariomycetidae</taxon>
        <taxon>Diaporthales</taxon>
        <taxon>Diaporthaceae</taxon>
        <taxon>Diaporthe</taxon>
    </lineage>
</organism>
<dbReference type="OrthoDB" id="2317211at2759"/>
<evidence type="ECO:0000256" key="1">
    <source>
        <dbReference type="ARBA" id="ARBA00004434"/>
    </source>
</evidence>
<dbReference type="EMBL" id="MAVT02000056">
    <property type="protein sequence ID" value="POS80341.1"/>
    <property type="molecule type" value="Genomic_DNA"/>
</dbReference>
<dbReference type="Proteomes" id="UP000094444">
    <property type="component" value="Unassembled WGS sequence"/>
</dbReference>
<evidence type="ECO:0000256" key="4">
    <source>
        <dbReference type="ARBA" id="ARBA00016081"/>
    </source>
</evidence>
<gene>
    <name evidence="14" type="ORF">DHEL01_v201264</name>
</gene>
<dbReference type="GO" id="GO:0005743">
    <property type="term" value="C:mitochondrial inner membrane"/>
    <property type="evidence" value="ECO:0007669"/>
    <property type="project" value="UniProtKB-SubCell"/>
</dbReference>
<keyword evidence="7 13" id="KW-1133">Transmembrane helix</keyword>
<dbReference type="InterPro" id="IPR014368">
    <property type="entry name" value="Cyt_c_oxidase_su7a_fun"/>
</dbReference>
<evidence type="ECO:0000256" key="10">
    <source>
        <dbReference type="ARBA" id="ARBA00023136"/>
    </source>
</evidence>
<dbReference type="GO" id="GO:0004129">
    <property type="term" value="F:cytochrome-c oxidase activity"/>
    <property type="evidence" value="ECO:0007669"/>
    <property type="project" value="TreeGrafter"/>
</dbReference>
<reference evidence="14" key="1">
    <citation type="submission" date="2017-09" db="EMBL/GenBank/DDBJ databases">
        <title>Polyketide synthases of a Diaporthe helianthi virulent isolate.</title>
        <authorList>
            <person name="Baroncelli R."/>
        </authorList>
    </citation>
    <scope>NUCLEOTIDE SEQUENCE [LARGE SCALE GENOMIC DNA]</scope>
    <source>
        <strain evidence="14">7/96</strain>
    </source>
</reference>
<dbReference type="PANTHER" id="PTHR28264">
    <property type="entry name" value="CYTOCHROME C OXIDASE SUBUNIT 7A"/>
    <property type="match status" value="1"/>
</dbReference>
<evidence type="ECO:0000256" key="12">
    <source>
        <dbReference type="PIRNR" id="PIRNR000283"/>
    </source>
</evidence>
<evidence type="ECO:0000313" key="15">
    <source>
        <dbReference type="Proteomes" id="UP000094444"/>
    </source>
</evidence>
<comment type="subcellular location">
    <subcellularLocation>
        <location evidence="1">Mitochondrion inner membrane</location>
        <topology evidence="1">Single-pass membrane protein</topology>
    </subcellularLocation>
</comment>
<comment type="pathway">
    <text evidence="2 12">Energy metabolism; oxidative phosphorylation.</text>
</comment>
<dbReference type="PIRSF" id="PIRSF000283">
    <property type="entry name" value="COX9"/>
    <property type="match status" value="1"/>
</dbReference>
<keyword evidence="15" id="KW-1185">Reference proteome</keyword>
<protein>
    <recommendedName>
        <fullName evidence="4 12">Cytochrome c oxidase subunit 9, mitochondrial</fullName>
    </recommendedName>
    <alternativeName>
        <fullName evidence="11 12">Cytochrome c oxidase polypeptide VIIA</fullName>
    </alternativeName>
</protein>
<feature type="transmembrane region" description="Helical" evidence="13">
    <location>
        <begin position="12"/>
        <end position="33"/>
    </location>
</feature>
<evidence type="ECO:0000256" key="2">
    <source>
        <dbReference type="ARBA" id="ARBA00004673"/>
    </source>
</evidence>
<evidence type="ECO:0000256" key="6">
    <source>
        <dbReference type="ARBA" id="ARBA00022792"/>
    </source>
</evidence>
<dbReference type="UniPathway" id="UPA00705"/>